<proteinExistence type="predicted"/>
<comment type="caution">
    <text evidence="2">The sequence shown here is derived from an EMBL/GenBank/DDBJ whole genome shotgun (WGS) entry which is preliminary data.</text>
</comment>
<feature type="compositionally biased region" description="Basic and acidic residues" evidence="1">
    <location>
        <begin position="78"/>
        <end position="113"/>
    </location>
</feature>
<feature type="region of interest" description="Disordered" evidence="1">
    <location>
        <begin position="72"/>
        <end position="153"/>
    </location>
</feature>
<dbReference type="AlphaFoldDB" id="A0AAD6YWA2"/>
<dbReference type="EMBL" id="JARIHO010000160">
    <property type="protein sequence ID" value="KAJ7300586.1"/>
    <property type="molecule type" value="Genomic_DNA"/>
</dbReference>
<reference evidence="2" key="1">
    <citation type="submission" date="2023-03" db="EMBL/GenBank/DDBJ databases">
        <title>Massive genome expansion in bonnet fungi (Mycena s.s.) driven by repeated elements and novel gene families across ecological guilds.</title>
        <authorList>
            <consortium name="Lawrence Berkeley National Laboratory"/>
            <person name="Harder C.B."/>
            <person name="Miyauchi S."/>
            <person name="Viragh M."/>
            <person name="Kuo A."/>
            <person name="Thoen E."/>
            <person name="Andreopoulos B."/>
            <person name="Lu D."/>
            <person name="Skrede I."/>
            <person name="Drula E."/>
            <person name="Henrissat B."/>
            <person name="Morin E."/>
            <person name="Kohler A."/>
            <person name="Barry K."/>
            <person name="LaButti K."/>
            <person name="Morin E."/>
            <person name="Salamov A."/>
            <person name="Lipzen A."/>
            <person name="Mereny Z."/>
            <person name="Hegedus B."/>
            <person name="Baldrian P."/>
            <person name="Stursova M."/>
            <person name="Weitz H."/>
            <person name="Taylor A."/>
            <person name="Grigoriev I.V."/>
            <person name="Nagy L.G."/>
            <person name="Martin F."/>
            <person name="Kauserud H."/>
        </authorList>
    </citation>
    <scope>NUCLEOTIDE SEQUENCE</scope>
    <source>
        <strain evidence="2">CBHHK002</strain>
    </source>
</reference>
<gene>
    <name evidence="2" type="ORF">DFH08DRAFT_828324</name>
</gene>
<feature type="compositionally biased region" description="Basic and acidic residues" evidence="1">
    <location>
        <begin position="128"/>
        <end position="147"/>
    </location>
</feature>
<protein>
    <submittedName>
        <fullName evidence="2">Uncharacterized protein</fullName>
    </submittedName>
</protein>
<sequence>MDFKSRYWYISHIKLANHSTNSWNILSGTNFLLETLVGLWVLATQCLPLAPNPTTTLPAARAIIRSFRAAESSPPHLDAVERPRRGDRRATHGGRGRAERGSPVHMTGVRDRAAPPVPRARPRRGGHRLREDHERARPHLQTRDGRSRRAGRGTGVGLCHAGGVVLVCPAASRVVPCSTPWVGATARTAPGYLPSPSFVPLSSIPAHVWCVDVPPKALVRKWDMEDPGVRGAGEGSEGESTRCCRVWCGCAARGTGAGRGQTISECGCPGGSALRAQAVPVESEASEGRSAYRRGSKCGQQGQLRVEVPGMVWMSRPRHRRTLLIHERSRGAGTRALWLRQAETHWECARQGQRSAAAALYQHDQLGTAQEKQECRGSAHRARRHGMLVHPGLATAWHAIPVISTSYQIFYSPDLSSAIFLCF</sequence>
<evidence type="ECO:0000313" key="3">
    <source>
        <dbReference type="Proteomes" id="UP001218218"/>
    </source>
</evidence>
<dbReference type="Proteomes" id="UP001218218">
    <property type="component" value="Unassembled WGS sequence"/>
</dbReference>
<name>A0AAD6YWA2_9AGAR</name>
<organism evidence="2 3">
    <name type="scientific">Mycena albidolilacea</name>
    <dbReference type="NCBI Taxonomy" id="1033008"/>
    <lineage>
        <taxon>Eukaryota</taxon>
        <taxon>Fungi</taxon>
        <taxon>Dikarya</taxon>
        <taxon>Basidiomycota</taxon>
        <taxon>Agaricomycotina</taxon>
        <taxon>Agaricomycetes</taxon>
        <taxon>Agaricomycetidae</taxon>
        <taxon>Agaricales</taxon>
        <taxon>Marasmiineae</taxon>
        <taxon>Mycenaceae</taxon>
        <taxon>Mycena</taxon>
    </lineage>
</organism>
<evidence type="ECO:0000313" key="2">
    <source>
        <dbReference type="EMBL" id="KAJ7300586.1"/>
    </source>
</evidence>
<accession>A0AAD6YWA2</accession>
<evidence type="ECO:0000256" key="1">
    <source>
        <dbReference type="SAM" id="MobiDB-lite"/>
    </source>
</evidence>
<keyword evidence="3" id="KW-1185">Reference proteome</keyword>